<accession>A0A1F7GU24</accession>
<proteinExistence type="predicted"/>
<evidence type="ECO:0000313" key="1">
    <source>
        <dbReference type="EMBL" id="OGK22550.1"/>
    </source>
</evidence>
<evidence type="ECO:0000313" key="2">
    <source>
        <dbReference type="Proteomes" id="UP000177159"/>
    </source>
</evidence>
<name>A0A1F7GU24_9BACT</name>
<reference evidence="1 2" key="1">
    <citation type="journal article" date="2016" name="Nat. Commun.">
        <title>Thousands of microbial genomes shed light on interconnected biogeochemical processes in an aquifer system.</title>
        <authorList>
            <person name="Anantharaman K."/>
            <person name="Brown C.T."/>
            <person name="Hug L.A."/>
            <person name="Sharon I."/>
            <person name="Castelle C.J."/>
            <person name="Probst A.J."/>
            <person name="Thomas B.C."/>
            <person name="Singh A."/>
            <person name="Wilkins M.J."/>
            <person name="Karaoz U."/>
            <person name="Brodie E.L."/>
            <person name="Williams K.H."/>
            <person name="Hubbard S.S."/>
            <person name="Banfield J.F."/>
        </authorList>
    </citation>
    <scope>NUCLEOTIDE SEQUENCE [LARGE SCALE GENOMIC DNA]</scope>
</reference>
<comment type="caution">
    <text evidence="1">The sequence shown here is derived from an EMBL/GenBank/DDBJ whole genome shotgun (WGS) entry which is preliminary data.</text>
</comment>
<dbReference type="AlphaFoldDB" id="A0A1F7GU24"/>
<protein>
    <recommendedName>
        <fullName evidence="3">Aminoglycoside phosphotransferase domain-containing protein</fullName>
    </recommendedName>
</protein>
<dbReference type="Proteomes" id="UP000177159">
    <property type="component" value="Unassembled WGS sequence"/>
</dbReference>
<gene>
    <name evidence="1" type="ORF">A3C24_05300</name>
</gene>
<organism evidence="1 2">
    <name type="scientific">Candidatus Roizmanbacteria bacterium RIFCSPHIGHO2_02_FULL_37_24</name>
    <dbReference type="NCBI Taxonomy" id="1802037"/>
    <lineage>
        <taxon>Bacteria</taxon>
        <taxon>Candidatus Roizmaniibacteriota</taxon>
    </lineage>
</organism>
<evidence type="ECO:0008006" key="3">
    <source>
        <dbReference type="Google" id="ProtNLM"/>
    </source>
</evidence>
<dbReference type="EMBL" id="MFZM01000041">
    <property type="protein sequence ID" value="OGK22550.1"/>
    <property type="molecule type" value="Genomic_DNA"/>
</dbReference>
<sequence>MIHTIREHFSHEKELSPKERKLLEAFPYFDPTHIGDLVSRGGQHTVVRYGSDMVLKLPNGLPFAIKTPQAAQRNVALLQQYFPDYMMPTEVYQVDSTYCLVQEYLRVYEPLTSRVLPEVKDQFHDMLDSNGQLITDTGFSLEPVGGEGFWRTAVSRLRGDHPTDLVLANIVVDRRTPGEPHLLIPDIGLYTLEAHDGRNYQALSLLLFGLSQVLIRHYLDMDLRGEHLQASNHTAVE</sequence>